<organism evidence="2 3">
    <name type="scientific">Nosema granulosis</name>
    <dbReference type="NCBI Taxonomy" id="83296"/>
    <lineage>
        <taxon>Eukaryota</taxon>
        <taxon>Fungi</taxon>
        <taxon>Fungi incertae sedis</taxon>
        <taxon>Microsporidia</taxon>
        <taxon>Nosematidae</taxon>
        <taxon>Nosema</taxon>
    </lineage>
</organism>
<protein>
    <submittedName>
        <fullName evidence="2">Uncharacterized protein</fullName>
    </submittedName>
</protein>
<evidence type="ECO:0000256" key="1">
    <source>
        <dbReference type="SAM" id="SignalP"/>
    </source>
</evidence>
<gene>
    <name evidence="2" type="ORF">NGRA_1214</name>
</gene>
<evidence type="ECO:0000313" key="3">
    <source>
        <dbReference type="Proteomes" id="UP000740883"/>
    </source>
</evidence>
<keyword evidence="1" id="KW-0732">Signal</keyword>
<comment type="caution">
    <text evidence="2">The sequence shown here is derived from an EMBL/GenBank/DDBJ whole genome shotgun (WGS) entry which is preliminary data.</text>
</comment>
<dbReference type="AlphaFoldDB" id="A0A9P6KZL0"/>
<sequence length="197" mass="22833">MFFLNFFISLIFGNESDGERYYEEYTRERINEIKNADDFSYTTSSTSTLSENDPIYQNSLPVFKESTYLNMNSSNLSKSESTYIEMKNSDGESPYPTIEGQKKNKFSQTNPLPSKPDSFTYELEIPTTLLKSNQSKQLTINLLFKDCKCKEEEPIYETLRDGGYSKNVISSNRNFSDGTLRRIRKSIRKRISTVQNN</sequence>
<name>A0A9P6KZL0_9MICR</name>
<keyword evidence="3" id="KW-1185">Reference proteome</keyword>
<dbReference type="EMBL" id="SBJO01000070">
    <property type="protein sequence ID" value="KAF9763522.1"/>
    <property type="molecule type" value="Genomic_DNA"/>
</dbReference>
<accession>A0A9P6KZL0</accession>
<feature type="chain" id="PRO_5040259097" evidence="1">
    <location>
        <begin position="19"/>
        <end position="197"/>
    </location>
</feature>
<evidence type="ECO:0000313" key="2">
    <source>
        <dbReference type="EMBL" id="KAF9763522.1"/>
    </source>
</evidence>
<reference evidence="2 3" key="1">
    <citation type="journal article" date="2020" name="Genome Biol. Evol.">
        <title>Comparative genomics of strictly vertically transmitted, feminizing microsporidia endosymbionts of amphipod crustaceans.</title>
        <authorList>
            <person name="Cormier A."/>
            <person name="Chebbi M.A."/>
            <person name="Giraud I."/>
            <person name="Wattier R."/>
            <person name="Teixeira M."/>
            <person name="Gilbert C."/>
            <person name="Rigaud T."/>
            <person name="Cordaux R."/>
        </authorList>
    </citation>
    <scope>NUCLEOTIDE SEQUENCE [LARGE SCALE GENOMIC DNA]</scope>
    <source>
        <strain evidence="2 3">Ou3-Ou53</strain>
    </source>
</reference>
<feature type="signal peptide" evidence="1">
    <location>
        <begin position="1"/>
        <end position="18"/>
    </location>
</feature>
<dbReference type="Proteomes" id="UP000740883">
    <property type="component" value="Unassembled WGS sequence"/>
</dbReference>
<proteinExistence type="predicted"/>